<dbReference type="GO" id="GO:0008803">
    <property type="term" value="F:bis(5'-nucleosyl)-tetraphosphatase (symmetrical) activity"/>
    <property type="evidence" value="ECO:0007669"/>
    <property type="project" value="UniProtKB-EC"/>
</dbReference>
<evidence type="ECO:0000256" key="5">
    <source>
        <dbReference type="ARBA" id="ARBA00023004"/>
    </source>
</evidence>
<evidence type="ECO:0000256" key="2">
    <source>
        <dbReference type="ARBA" id="ARBA00022723"/>
    </source>
</evidence>
<proteinExistence type="predicted"/>
<dbReference type="InterPro" id="IPR005249">
    <property type="entry name" value="YqeK"/>
</dbReference>
<comment type="caution">
    <text evidence="8">The sequence shown here is derived from an EMBL/GenBank/DDBJ whole genome shotgun (WGS) entry which is preliminary data.</text>
</comment>
<dbReference type="Gene3D" id="1.10.3210.10">
    <property type="entry name" value="Hypothetical protein af1432"/>
    <property type="match status" value="1"/>
</dbReference>
<dbReference type="InterPro" id="IPR006674">
    <property type="entry name" value="HD_domain"/>
</dbReference>
<dbReference type="EMBL" id="QUSM01000001">
    <property type="protein sequence ID" value="RGD75789.1"/>
    <property type="molecule type" value="Genomic_DNA"/>
</dbReference>
<dbReference type="PANTHER" id="PTHR35795">
    <property type="entry name" value="SLR1885 PROTEIN"/>
    <property type="match status" value="1"/>
</dbReference>
<dbReference type="SUPFAM" id="SSF109604">
    <property type="entry name" value="HD-domain/PDEase-like"/>
    <property type="match status" value="1"/>
</dbReference>
<dbReference type="InterPro" id="IPR051094">
    <property type="entry name" value="Diverse_Catalytic_Enzymes"/>
</dbReference>
<name>A0A3E3E3N6_9FIRM</name>
<evidence type="ECO:0000259" key="7">
    <source>
        <dbReference type="SMART" id="SM00471"/>
    </source>
</evidence>
<organism evidence="8 9">
    <name type="scientific">Anaerofustis stercorihominis</name>
    <dbReference type="NCBI Taxonomy" id="214853"/>
    <lineage>
        <taxon>Bacteria</taxon>
        <taxon>Bacillati</taxon>
        <taxon>Bacillota</taxon>
        <taxon>Clostridia</taxon>
        <taxon>Eubacteriales</taxon>
        <taxon>Eubacteriaceae</taxon>
        <taxon>Anaerofustis</taxon>
    </lineage>
</organism>
<reference evidence="8 9" key="1">
    <citation type="submission" date="2018-08" db="EMBL/GenBank/DDBJ databases">
        <title>A genome reference for cultivated species of the human gut microbiota.</title>
        <authorList>
            <person name="Zou Y."/>
            <person name="Xue W."/>
            <person name="Luo G."/>
        </authorList>
    </citation>
    <scope>NUCLEOTIDE SEQUENCE [LARGE SCALE GENOMIC DNA]</scope>
    <source>
        <strain evidence="8 9">AM25-6</strain>
    </source>
</reference>
<dbReference type="Proteomes" id="UP000261212">
    <property type="component" value="Unassembled WGS sequence"/>
</dbReference>
<dbReference type="InterPro" id="IPR006675">
    <property type="entry name" value="HDIG_dom"/>
</dbReference>
<dbReference type="SMART" id="SM00471">
    <property type="entry name" value="HDc"/>
    <property type="match status" value="1"/>
</dbReference>
<feature type="domain" description="HD/PDEase" evidence="7">
    <location>
        <begin position="22"/>
        <end position="150"/>
    </location>
</feature>
<evidence type="ECO:0000256" key="4">
    <source>
        <dbReference type="ARBA" id="ARBA00022801"/>
    </source>
</evidence>
<dbReference type="NCBIfam" id="TIGR00277">
    <property type="entry name" value="HDIG"/>
    <property type="match status" value="1"/>
</dbReference>
<keyword evidence="3" id="KW-0547">Nucleotide-binding</keyword>
<evidence type="ECO:0000313" key="8">
    <source>
        <dbReference type="EMBL" id="RGD75789.1"/>
    </source>
</evidence>
<dbReference type="PANTHER" id="PTHR35795:SF1">
    <property type="entry name" value="BIS(5'-NUCLEOSYL)-TETRAPHOSPHATASE, SYMMETRICAL"/>
    <property type="match status" value="1"/>
</dbReference>
<dbReference type="GO" id="GO:0000166">
    <property type="term" value="F:nucleotide binding"/>
    <property type="evidence" value="ECO:0007669"/>
    <property type="project" value="UniProtKB-KW"/>
</dbReference>
<dbReference type="NCBIfam" id="TIGR00488">
    <property type="entry name" value="bis(5'-nucleosyl)-tetraphosphatase (symmetrical) YqeK"/>
    <property type="match status" value="1"/>
</dbReference>
<evidence type="ECO:0000256" key="6">
    <source>
        <dbReference type="ARBA" id="ARBA00049417"/>
    </source>
</evidence>
<keyword evidence="5" id="KW-0408">Iron</keyword>
<dbReference type="AlphaFoldDB" id="A0A3E3E3N6"/>
<dbReference type="InterPro" id="IPR003607">
    <property type="entry name" value="HD/PDEase_dom"/>
</dbReference>
<gene>
    <name evidence="8" type="ORF">DW687_00255</name>
</gene>
<dbReference type="EC" id="3.6.1.41" evidence="1"/>
<keyword evidence="2" id="KW-0479">Metal-binding</keyword>
<sequence length="201" mass="23198">MMTKGEKMKEYTSIKQKLKTLLKEDRYIHTLATQREAVKLAKNYGADPEKASLAALLHDCAKNMEPEAMIDILSKQYIKLDDIERKNTALLHGKAGRVMAKFKFNVTDEDILNAIEYHTTGKENMTLLQKIIFLADVIEETRTYEGVEEVREVAYENLDKAIVMSLNRTILSILKKGYLLHPNTVNARNYLIMEREEKMKD</sequence>
<dbReference type="CDD" id="cd00077">
    <property type="entry name" value="HDc"/>
    <property type="match status" value="1"/>
</dbReference>
<comment type="catalytic activity">
    <reaction evidence="6">
        <text>P(1),P(4)-bis(5'-adenosyl) tetraphosphate + H2O = 2 ADP + 2 H(+)</text>
        <dbReference type="Rhea" id="RHEA:24252"/>
        <dbReference type="ChEBI" id="CHEBI:15377"/>
        <dbReference type="ChEBI" id="CHEBI:15378"/>
        <dbReference type="ChEBI" id="CHEBI:58141"/>
        <dbReference type="ChEBI" id="CHEBI:456216"/>
        <dbReference type="EC" id="3.6.1.41"/>
    </reaction>
</comment>
<protein>
    <recommendedName>
        <fullName evidence="1">bis(5'-nucleosyl)-tetraphosphatase (symmetrical)</fullName>
        <ecNumber evidence="1">3.6.1.41</ecNumber>
    </recommendedName>
</protein>
<evidence type="ECO:0000313" key="9">
    <source>
        <dbReference type="Proteomes" id="UP000261212"/>
    </source>
</evidence>
<dbReference type="GO" id="GO:0046872">
    <property type="term" value="F:metal ion binding"/>
    <property type="evidence" value="ECO:0007669"/>
    <property type="project" value="UniProtKB-KW"/>
</dbReference>
<accession>A0A3E3E3N6</accession>
<evidence type="ECO:0000256" key="3">
    <source>
        <dbReference type="ARBA" id="ARBA00022741"/>
    </source>
</evidence>
<dbReference type="Pfam" id="PF01966">
    <property type="entry name" value="HD"/>
    <property type="match status" value="1"/>
</dbReference>
<keyword evidence="4" id="KW-0378">Hydrolase</keyword>
<evidence type="ECO:0000256" key="1">
    <source>
        <dbReference type="ARBA" id="ARBA00012506"/>
    </source>
</evidence>